<feature type="transmembrane region" description="Helical" evidence="5">
    <location>
        <begin position="461"/>
        <end position="478"/>
    </location>
</feature>
<reference evidence="6 7" key="1">
    <citation type="submission" date="2023-03" db="EMBL/GenBank/DDBJ databases">
        <title>High-quality genome of Scylla paramamosain provides insights in environmental adaptation.</title>
        <authorList>
            <person name="Zhang L."/>
        </authorList>
    </citation>
    <scope>NUCLEOTIDE SEQUENCE [LARGE SCALE GENOMIC DNA]</scope>
    <source>
        <strain evidence="6">LZ_2023a</strain>
        <tissue evidence="6">Muscle</tissue>
    </source>
</reference>
<evidence type="ECO:0000256" key="3">
    <source>
        <dbReference type="ARBA" id="ARBA00022989"/>
    </source>
</evidence>
<dbReference type="AlphaFoldDB" id="A0AAW0UYV6"/>
<dbReference type="InterPro" id="IPR036259">
    <property type="entry name" value="MFS_trans_sf"/>
</dbReference>
<gene>
    <name evidence="6" type="ORF">O3P69_000535</name>
</gene>
<keyword evidence="2 5" id="KW-0812">Transmembrane</keyword>
<protein>
    <submittedName>
        <fullName evidence="6">Uncharacterized protein</fullName>
    </submittedName>
</protein>
<name>A0AAW0UYV6_SCYPA</name>
<feature type="transmembrane region" description="Helical" evidence="5">
    <location>
        <begin position="125"/>
        <end position="141"/>
    </location>
</feature>
<comment type="subcellular location">
    <subcellularLocation>
        <location evidence="1">Membrane</location>
        <topology evidence="1">Multi-pass membrane protein</topology>
    </subcellularLocation>
</comment>
<accession>A0AAW0UYV6</accession>
<feature type="transmembrane region" description="Helical" evidence="5">
    <location>
        <begin position="335"/>
        <end position="353"/>
    </location>
</feature>
<dbReference type="PANTHER" id="PTHR24064">
    <property type="entry name" value="SOLUTE CARRIER FAMILY 22 MEMBER"/>
    <property type="match status" value="1"/>
</dbReference>
<keyword evidence="7" id="KW-1185">Reference proteome</keyword>
<evidence type="ECO:0000313" key="6">
    <source>
        <dbReference type="EMBL" id="KAK8403547.1"/>
    </source>
</evidence>
<keyword evidence="4 5" id="KW-0472">Membrane</keyword>
<dbReference type="GO" id="GO:0016020">
    <property type="term" value="C:membrane"/>
    <property type="evidence" value="ECO:0007669"/>
    <property type="project" value="UniProtKB-SubCell"/>
</dbReference>
<feature type="transmembrane region" description="Helical" evidence="5">
    <location>
        <begin position="147"/>
        <end position="171"/>
    </location>
</feature>
<sequence>MSSPRGLDGVLAYLGNPHPSVTVQLLFTLGLAVLGLGSPEVFMMLPVPLYSCWHAYSPNDVGNEWCMGEELMPSTPTDDDRLVLACAERKWQPFSFPGAVLAGMRVMVVLVAGLCMDVLGRRRSVVAWMGLYFVVAFSRSFSPNEEAVVLCVTLEGAAAQAVTLALLLLAAEGSTQGECVRSVCLVVLGHAVGIGAGAPLVHHFVDGEVYRQMARSLPALVFVPFIMALPESARWAVCRGRPHDATLILKRSHHMTFDPTMKQKLATLYEEHKESMDHYGCRGHALRESVVPLVRSGRLLLSALVFMLCGLAYGCAASARHLFDAVPFMSYEDRQVTFAAFEFIFLLVMGLTVTRRGVKWVLVGLMSALSIALLLTRVLHKTGILNSCGAYVFISGLGHGCVVLAGVWLTMGVIRLTPTHSRGFVLGATYSMATLGQIFPYFDVVSAFIWTGSYLDVFAEIGLWAIVTFVAGLLTLLLPKTPTCLPDTLRHLYRNVQCEKPDPEEEHENTHL</sequence>
<keyword evidence="3 5" id="KW-1133">Transmembrane helix</keyword>
<feature type="transmembrane region" description="Helical" evidence="5">
    <location>
        <begin position="391"/>
        <end position="411"/>
    </location>
</feature>
<evidence type="ECO:0000256" key="2">
    <source>
        <dbReference type="ARBA" id="ARBA00022692"/>
    </source>
</evidence>
<dbReference type="Gene3D" id="1.20.1250.20">
    <property type="entry name" value="MFS general substrate transporter like domains"/>
    <property type="match status" value="1"/>
</dbReference>
<feature type="transmembrane region" description="Helical" evidence="5">
    <location>
        <begin position="99"/>
        <end position="118"/>
    </location>
</feature>
<feature type="transmembrane region" description="Helical" evidence="5">
    <location>
        <begin position="183"/>
        <end position="205"/>
    </location>
</feature>
<organism evidence="6 7">
    <name type="scientific">Scylla paramamosain</name>
    <name type="common">Mud crab</name>
    <dbReference type="NCBI Taxonomy" id="85552"/>
    <lineage>
        <taxon>Eukaryota</taxon>
        <taxon>Metazoa</taxon>
        <taxon>Ecdysozoa</taxon>
        <taxon>Arthropoda</taxon>
        <taxon>Crustacea</taxon>
        <taxon>Multicrustacea</taxon>
        <taxon>Malacostraca</taxon>
        <taxon>Eumalacostraca</taxon>
        <taxon>Eucarida</taxon>
        <taxon>Decapoda</taxon>
        <taxon>Pleocyemata</taxon>
        <taxon>Brachyura</taxon>
        <taxon>Eubrachyura</taxon>
        <taxon>Portunoidea</taxon>
        <taxon>Portunidae</taxon>
        <taxon>Portuninae</taxon>
        <taxon>Scylla</taxon>
    </lineage>
</organism>
<evidence type="ECO:0000256" key="4">
    <source>
        <dbReference type="ARBA" id="ARBA00023136"/>
    </source>
</evidence>
<feature type="transmembrane region" description="Helical" evidence="5">
    <location>
        <begin position="423"/>
        <end position="441"/>
    </location>
</feature>
<proteinExistence type="predicted"/>
<evidence type="ECO:0000256" key="1">
    <source>
        <dbReference type="ARBA" id="ARBA00004141"/>
    </source>
</evidence>
<dbReference type="InterPro" id="IPR005828">
    <property type="entry name" value="MFS_sugar_transport-like"/>
</dbReference>
<dbReference type="GO" id="GO:0022857">
    <property type="term" value="F:transmembrane transporter activity"/>
    <property type="evidence" value="ECO:0007669"/>
    <property type="project" value="InterPro"/>
</dbReference>
<evidence type="ECO:0000256" key="5">
    <source>
        <dbReference type="SAM" id="Phobius"/>
    </source>
</evidence>
<feature type="transmembrane region" description="Helical" evidence="5">
    <location>
        <begin position="360"/>
        <end position="379"/>
    </location>
</feature>
<dbReference type="SUPFAM" id="SSF103473">
    <property type="entry name" value="MFS general substrate transporter"/>
    <property type="match status" value="1"/>
</dbReference>
<feature type="transmembrane region" description="Helical" evidence="5">
    <location>
        <begin position="21"/>
        <end position="38"/>
    </location>
</feature>
<feature type="transmembrane region" description="Helical" evidence="5">
    <location>
        <begin position="299"/>
        <end position="323"/>
    </location>
</feature>
<dbReference type="EMBL" id="JARAKH010000006">
    <property type="protein sequence ID" value="KAK8403547.1"/>
    <property type="molecule type" value="Genomic_DNA"/>
</dbReference>
<comment type="caution">
    <text evidence="6">The sequence shown here is derived from an EMBL/GenBank/DDBJ whole genome shotgun (WGS) entry which is preliminary data.</text>
</comment>
<evidence type="ECO:0000313" key="7">
    <source>
        <dbReference type="Proteomes" id="UP001487740"/>
    </source>
</evidence>
<dbReference type="Pfam" id="PF00083">
    <property type="entry name" value="Sugar_tr"/>
    <property type="match status" value="1"/>
</dbReference>
<dbReference type="Proteomes" id="UP001487740">
    <property type="component" value="Unassembled WGS sequence"/>
</dbReference>